<dbReference type="PANTHER" id="PTHR24567:SF74">
    <property type="entry name" value="HTH-TYPE TRANSCRIPTIONAL REGULATOR ARCR"/>
    <property type="match status" value="1"/>
</dbReference>
<dbReference type="InterPro" id="IPR018490">
    <property type="entry name" value="cNMP-bd_dom_sf"/>
</dbReference>
<dbReference type="InterPro" id="IPR018488">
    <property type="entry name" value="cNMP-bd_CS"/>
</dbReference>
<gene>
    <name evidence="2" type="ORF">FHW16_003118</name>
</gene>
<reference evidence="2 3" key="1">
    <citation type="submission" date="2020-07" db="EMBL/GenBank/DDBJ databases">
        <title>Genomic Encyclopedia of Type Strains, Phase IV (KMG-V): Genome sequencing to study the core and pangenomes of soil and plant-associated prokaryotes.</title>
        <authorList>
            <person name="Whitman W."/>
        </authorList>
    </citation>
    <scope>NUCLEOTIDE SEQUENCE [LARGE SCALE GENOMIC DNA]</scope>
    <source>
        <strain evidence="2 3">AN3</strain>
    </source>
</reference>
<protein>
    <submittedName>
        <fullName evidence="2">CRP-like cAMP-binding protein</fullName>
    </submittedName>
</protein>
<dbReference type="SMART" id="SM00100">
    <property type="entry name" value="cNMP"/>
    <property type="match status" value="1"/>
</dbReference>
<evidence type="ECO:0000313" key="2">
    <source>
        <dbReference type="EMBL" id="MBA8879399.1"/>
    </source>
</evidence>
<dbReference type="PROSITE" id="PS50042">
    <property type="entry name" value="CNMP_BINDING_3"/>
    <property type="match status" value="1"/>
</dbReference>
<dbReference type="CDD" id="cd00038">
    <property type="entry name" value="CAP_ED"/>
    <property type="match status" value="1"/>
</dbReference>
<accession>A0A839EKP1</accession>
<dbReference type="InterPro" id="IPR050397">
    <property type="entry name" value="Env_Response_Regulators"/>
</dbReference>
<dbReference type="Proteomes" id="UP000549052">
    <property type="component" value="Unassembled WGS sequence"/>
</dbReference>
<dbReference type="GO" id="GO:0005829">
    <property type="term" value="C:cytosol"/>
    <property type="evidence" value="ECO:0007669"/>
    <property type="project" value="TreeGrafter"/>
</dbReference>
<keyword evidence="3" id="KW-1185">Reference proteome</keyword>
<sequence>MLLKDEVEMLRRIPLFSGVAPAKLKLLAFTSDRVSYRADQALFRQGDMADAAYVILSGTADVSVDTPSGQIKVAEVEHDSIVGEIAILCDVLRTATVTASTPLEALRISKEHFLKLLSDYPEMTIEIMRVLASRLSHTTAELSEERSKH</sequence>
<dbReference type="Pfam" id="PF00027">
    <property type="entry name" value="cNMP_binding"/>
    <property type="match status" value="1"/>
</dbReference>
<evidence type="ECO:0000259" key="1">
    <source>
        <dbReference type="PROSITE" id="PS50042"/>
    </source>
</evidence>
<dbReference type="PRINTS" id="PR00103">
    <property type="entry name" value="CAMPKINASE"/>
</dbReference>
<dbReference type="Gene3D" id="2.60.120.10">
    <property type="entry name" value="Jelly Rolls"/>
    <property type="match status" value="1"/>
</dbReference>
<dbReference type="GO" id="GO:0003700">
    <property type="term" value="F:DNA-binding transcription factor activity"/>
    <property type="evidence" value="ECO:0007669"/>
    <property type="project" value="TreeGrafter"/>
</dbReference>
<proteinExistence type="predicted"/>
<feature type="domain" description="Cyclic nucleotide-binding" evidence="1">
    <location>
        <begin position="15"/>
        <end position="134"/>
    </location>
</feature>
<evidence type="ECO:0000313" key="3">
    <source>
        <dbReference type="Proteomes" id="UP000549052"/>
    </source>
</evidence>
<organism evidence="2 3">
    <name type="scientific">Phyllobacterium myrsinacearum</name>
    <dbReference type="NCBI Taxonomy" id="28101"/>
    <lineage>
        <taxon>Bacteria</taxon>
        <taxon>Pseudomonadati</taxon>
        <taxon>Pseudomonadota</taxon>
        <taxon>Alphaproteobacteria</taxon>
        <taxon>Hyphomicrobiales</taxon>
        <taxon>Phyllobacteriaceae</taxon>
        <taxon>Phyllobacterium</taxon>
    </lineage>
</organism>
<comment type="caution">
    <text evidence="2">The sequence shown here is derived from an EMBL/GenBank/DDBJ whole genome shotgun (WGS) entry which is preliminary data.</text>
</comment>
<dbReference type="InterPro" id="IPR000595">
    <property type="entry name" value="cNMP-bd_dom"/>
</dbReference>
<dbReference type="EMBL" id="JACGXN010000004">
    <property type="protein sequence ID" value="MBA8879399.1"/>
    <property type="molecule type" value="Genomic_DNA"/>
</dbReference>
<dbReference type="AlphaFoldDB" id="A0A839EKP1"/>
<dbReference type="SUPFAM" id="SSF51206">
    <property type="entry name" value="cAMP-binding domain-like"/>
    <property type="match status" value="1"/>
</dbReference>
<dbReference type="RefSeq" id="WP_182550047.1">
    <property type="nucleotide sequence ID" value="NZ_JACGXN010000004.1"/>
</dbReference>
<name>A0A839EKP1_9HYPH</name>
<dbReference type="InterPro" id="IPR014710">
    <property type="entry name" value="RmlC-like_jellyroll"/>
</dbReference>
<dbReference type="PANTHER" id="PTHR24567">
    <property type="entry name" value="CRP FAMILY TRANSCRIPTIONAL REGULATORY PROTEIN"/>
    <property type="match status" value="1"/>
</dbReference>
<dbReference type="PROSITE" id="PS00889">
    <property type="entry name" value="CNMP_BINDING_2"/>
    <property type="match status" value="1"/>
</dbReference>